<gene>
    <name evidence="2" type="ORF">T459_30951</name>
</gene>
<feature type="region of interest" description="Disordered" evidence="1">
    <location>
        <begin position="197"/>
        <end position="219"/>
    </location>
</feature>
<dbReference type="Proteomes" id="UP000222542">
    <property type="component" value="Unassembled WGS sequence"/>
</dbReference>
<dbReference type="AlphaFoldDB" id="A0A2G2Y9T1"/>
<reference evidence="2 3" key="1">
    <citation type="journal article" date="2014" name="Nat. Genet.">
        <title>Genome sequence of the hot pepper provides insights into the evolution of pungency in Capsicum species.</title>
        <authorList>
            <person name="Kim S."/>
            <person name="Park M."/>
            <person name="Yeom S.I."/>
            <person name="Kim Y.M."/>
            <person name="Lee J.M."/>
            <person name="Lee H.A."/>
            <person name="Seo E."/>
            <person name="Choi J."/>
            <person name="Cheong K."/>
            <person name="Kim K.T."/>
            <person name="Jung K."/>
            <person name="Lee G.W."/>
            <person name="Oh S.K."/>
            <person name="Bae C."/>
            <person name="Kim S.B."/>
            <person name="Lee H.Y."/>
            <person name="Kim S.Y."/>
            <person name="Kim M.S."/>
            <person name="Kang B.C."/>
            <person name="Jo Y.D."/>
            <person name="Yang H.B."/>
            <person name="Jeong H.J."/>
            <person name="Kang W.H."/>
            <person name="Kwon J.K."/>
            <person name="Shin C."/>
            <person name="Lim J.Y."/>
            <person name="Park J.H."/>
            <person name="Huh J.H."/>
            <person name="Kim J.S."/>
            <person name="Kim B.D."/>
            <person name="Cohen O."/>
            <person name="Paran I."/>
            <person name="Suh M.C."/>
            <person name="Lee S.B."/>
            <person name="Kim Y.K."/>
            <person name="Shin Y."/>
            <person name="Noh S.J."/>
            <person name="Park J."/>
            <person name="Seo Y.S."/>
            <person name="Kwon S.Y."/>
            <person name="Kim H.A."/>
            <person name="Park J.M."/>
            <person name="Kim H.J."/>
            <person name="Choi S.B."/>
            <person name="Bosland P.W."/>
            <person name="Reeves G."/>
            <person name="Jo S.H."/>
            <person name="Lee B.W."/>
            <person name="Cho H.T."/>
            <person name="Choi H.S."/>
            <person name="Lee M.S."/>
            <person name="Yu Y."/>
            <person name="Do Choi Y."/>
            <person name="Park B.S."/>
            <person name="van Deynze A."/>
            <person name="Ashrafi H."/>
            <person name="Hill T."/>
            <person name="Kim W.T."/>
            <person name="Pai H.S."/>
            <person name="Ahn H.K."/>
            <person name="Yeam I."/>
            <person name="Giovannoni J.J."/>
            <person name="Rose J.K."/>
            <person name="Sorensen I."/>
            <person name="Lee S.J."/>
            <person name="Kim R.W."/>
            <person name="Choi I.Y."/>
            <person name="Choi B.S."/>
            <person name="Lim J.S."/>
            <person name="Lee Y.H."/>
            <person name="Choi D."/>
        </authorList>
    </citation>
    <scope>NUCLEOTIDE SEQUENCE [LARGE SCALE GENOMIC DNA]</scope>
    <source>
        <strain evidence="3">cv. CM334</strain>
    </source>
</reference>
<comment type="caution">
    <text evidence="2">The sequence shown here is derived from an EMBL/GenBank/DDBJ whole genome shotgun (WGS) entry which is preliminary data.</text>
</comment>
<dbReference type="PANTHER" id="PTHR33223:SF8">
    <property type="entry name" value="OS04G0172440 PROTEIN"/>
    <property type="match status" value="1"/>
</dbReference>
<evidence type="ECO:0000256" key="1">
    <source>
        <dbReference type="SAM" id="MobiDB-lite"/>
    </source>
</evidence>
<protein>
    <recommendedName>
        <fullName evidence="4">Retrotransposon gag domain-containing protein</fullName>
    </recommendedName>
</protein>
<accession>A0A2G2Y9T1</accession>
<reference evidence="2 3" key="2">
    <citation type="journal article" date="2017" name="Genome Biol.">
        <title>New reference genome sequences of hot pepper reveal the massive evolution of plant disease-resistance genes by retroduplication.</title>
        <authorList>
            <person name="Kim S."/>
            <person name="Park J."/>
            <person name="Yeom S.I."/>
            <person name="Kim Y.M."/>
            <person name="Seo E."/>
            <person name="Kim K.T."/>
            <person name="Kim M.S."/>
            <person name="Lee J.M."/>
            <person name="Cheong K."/>
            <person name="Shin H.S."/>
            <person name="Kim S.B."/>
            <person name="Han K."/>
            <person name="Lee J."/>
            <person name="Park M."/>
            <person name="Lee H.A."/>
            <person name="Lee H.Y."/>
            <person name="Lee Y."/>
            <person name="Oh S."/>
            <person name="Lee J.H."/>
            <person name="Choi E."/>
            <person name="Choi E."/>
            <person name="Lee S.E."/>
            <person name="Jeon J."/>
            <person name="Kim H."/>
            <person name="Choi G."/>
            <person name="Song H."/>
            <person name="Lee J."/>
            <person name="Lee S.C."/>
            <person name="Kwon J.K."/>
            <person name="Lee H.Y."/>
            <person name="Koo N."/>
            <person name="Hong Y."/>
            <person name="Kim R.W."/>
            <person name="Kang W.H."/>
            <person name="Huh J.H."/>
            <person name="Kang B.C."/>
            <person name="Yang T.J."/>
            <person name="Lee Y.H."/>
            <person name="Bennetzen J.L."/>
            <person name="Choi D."/>
        </authorList>
    </citation>
    <scope>NUCLEOTIDE SEQUENCE [LARGE SCALE GENOMIC DNA]</scope>
    <source>
        <strain evidence="3">cv. CM334</strain>
    </source>
</reference>
<evidence type="ECO:0008006" key="4">
    <source>
        <dbReference type="Google" id="ProtNLM"/>
    </source>
</evidence>
<organism evidence="2 3">
    <name type="scientific">Capsicum annuum</name>
    <name type="common">Capsicum pepper</name>
    <dbReference type="NCBI Taxonomy" id="4072"/>
    <lineage>
        <taxon>Eukaryota</taxon>
        <taxon>Viridiplantae</taxon>
        <taxon>Streptophyta</taxon>
        <taxon>Embryophyta</taxon>
        <taxon>Tracheophyta</taxon>
        <taxon>Spermatophyta</taxon>
        <taxon>Magnoliopsida</taxon>
        <taxon>eudicotyledons</taxon>
        <taxon>Gunneridae</taxon>
        <taxon>Pentapetalae</taxon>
        <taxon>asterids</taxon>
        <taxon>lamiids</taxon>
        <taxon>Solanales</taxon>
        <taxon>Solanaceae</taxon>
        <taxon>Solanoideae</taxon>
        <taxon>Capsiceae</taxon>
        <taxon>Capsicum</taxon>
    </lineage>
</organism>
<name>A0A2G2Y9T1_CAPAN</name>
<sequence length="259" mass="29416">MTEEQEELTRKLRSLELAMKNLQGLGGYKSVSYKDLCMFPSDNLPPGFKMPKFEKYDEHGNPVTYLRRYCNQLRGAGGKEELLMAYFGESLSGLASEWEYAIRWREQTARVKLPMKESKIVEVFIQAQDETYYQHLLPALSKPFIEVLKMGEMIEEGIKTGRIMSFATLKATTQAIQKGSGSVGEKKNEEDASAIIVGQQERSRRPRHRHSQAQTQGHTIEDCRDLRREIERMIQDGSIMVQNINSGGSSSHADMKTSG</sequence>
<evidence type="ECO:0000313" key="2">
    <source>
        <dbReference type="EMBL" id="PHT66526.1"/>
    </source>
</evidence>
<proteinExistence type="predicted"/>
<dbReference type="Gramene" id="PHT66526">
    <property type="protein sequence ID" value="PHT66526"/>
    <property type="gene ID" value="T459_30951"/>
</dbReference>
<evidence type="ECO:0000313" key="3">
    <source>
        <dbReference type="Proteomes" id="UP000222542"/>
    </source>
</evidence>
<dbReference type="EMBL" id="AYRZ02000012">
    <property type="protein sequence ID" value="PHT66526.1"/>
    <property type="molecule type" value="Genomic_DNA"/>
</dbReference>
<dbReference type="OMA" id="SEWEYAI"/>
<dbReference type="PANTHER" id="PTHR33223">
    <property type="entry name" value="CCHC-TYPE DOMAIN-CONTAINING PROTEIN"/>
    <property type="match status" value="1"/>
</dbReference>
<keyword evidence="3" id="KW-1185">Reference proteome</keyword>